<dbReference type="InterPro" id="IPR039600">
    <property type="entry name" value="TANGO6/Rtp1"/>
</dbReference>
<evidence type="ECO:0000259" key="3">
    <source>
        <dbReference type="Pfam" id="PF10363"/>
    </source>
</evidence>
<dbReference type="Pfam" id="PF10363">
    <property type="entry name" value="RTP1_C1"/>
    <property type="match status" value="1"/>
</dbReference>
<gene>
    <name evidence="4" type="ORF">EJ08DRAFT_657603</name>
</gene>
<evidence type="ECO:0000256" key="1">
    <source>
        <dbReference type="ARBA" id="ARBA00005724"/>
    </source>
</evidence>
<dbReference type="Proteomes" id="UP000800235">
    <property type="component" value="Unassembled WGS sequence"/>
</dbReference>
<evidence type="ECO:0008006" key="6">
    <source>
        <dbReference type="Google" id="ProtNLM"/>
    </source>
</evidence>
<accession>A0A9P4U0S3</accession>
<dbReference type="PANTHER" id="PTHR20959:SF1">
    <property type="entry name" value="TRANSPORT AND GOLGI ORGANIZATION PROTEIN 6 HOMOLOG"/>
    <property type="match status" value="1"/>
</dbReference>
<feature type="domain" description="RNA polymerase II assembly factor Rtp1 C-terminal" evidence="2">
    <location>
        <begin position="1018"/>
        <end position="1047"/>
    </location>
</feature>
<feature type="domain" description="RNA polymerase II assembly factor Rtp1 C-terminal" evidence="3">
    <location>
        <begin position="722"/>
        <end position="831"/>
    </location>
</feature>
<dbReference type="PANTHER" id="PTHR20959">
    <property type="entry name" value="TRANSPORT AND GOLGI ORGANIZATION PROTEIN 6 FAMILY MEMBER"/>
    <property type="match status" value="1"/>
</dbReference>
<comment type="similarity">
    <text evidence="1">Belongs to the Tango6 family.</text>
</comment>
<evidence type="ECO:0000259" key="2">
    <source>
        <dbReference type="Pfam" id="PF10304"/>
    </source>
</evidence>
<evidence type="ECO:0000313" key="4">
    <source>
        <dbReference type="EMBL" id="KAF2433894.1"/>
    </source>
</evidence>
<dbReference type="AlphaFoldDB" id="A0A9P4U0S3"/>
<dbReference type="InterPro" id="IPR019451">
    <property type="entry name" value="Rtp1_C1"/>
</dbReference>
<dbReference type="InterPro" id="IPR016024">
    <property type="entry name" value="ARM-type_fold"/>
</dbReference>
<dbReference type="Pfam" id="PF10304">
    <property type="entry name" value="RTP1_C2"/>
    <property type="match status" value="1"/>
</dbReference>
<dbReference type="EMBL" id="MU007018">
    <property type="protein sequence ID" value="KAF2433894.1"/>
    <property type="molecule type" value="Genomic_DNA"/>
</dbReference>
<sequence length="1095" mass="119433">MSEDIPGIKDSVLKAISAANHFLDPALKDRDSNASITEKIASANSSELSASVNDDARRGVIQEACTLLIAVHKAVLADQSSSSKQPAYNSTLLSAVYNLLDILILEGIYPSLPKNVGSPVERRAKCLLYRKPDPAYIPIRDLSVLPYVVREALNPIAANYDVGIEPMLRHKALGDLVAGNLCLMQSSGDVEIRASLDLYFHKIPIDTLYRALTALIKPATPEWFRSSMAGYLSLLPLRKDGVRHTIDFIAYSHPATGAGAKEELPNASQGPSLPIEALQQATQLLSSVPQTMTADDYFSQLAPQLLDLIDGSEGPEISQASGFIISSGILAKRTLGAPGTVGWRLFAEPLLSTFNPPITGPTRKRKASTSETRLERQLVSPEQLAVALKRLSTLIKSYPNPGLTGRLLKPLVLPLWGLVNYSKSPTVQHGLSTAAFTLLEAFFRLSGSTPHLQNLADHLLWDGTADWEYGPSSDGGIAIRERQKQSSVTFNAVTALPDMDRRNSNFLQLLSLADAGTVGAVFIRLSRQWLIPLAEEAPHQLQVESDPMMVLAQAKLAQAILERFQDIISKQPKQILELIEQILTQQAHAAEAEVTRKKGLDKPTYNSLSQIVQKNQRSEPQNFGLDSDSEDMLNVAISLFNSILSSSDIKLEDSTFSVILRIEKLLSQLSQESVQTASVSLKSSSQTALSLILSARSNHGVSGDKLQQGTLSAEQAVQQTLSEIASDLASDLPPLRNSALHTLQALIKTNDLHVDVPAVTLLVLNTIRTDPEEFVYLAAIQTLVELAIRRDLRYTAKSMTDASNDANEQSGVDGRLRIGEALSSLIEAISEYGSKVSSGEKGMVVRGIAEIVISVGGRRGKRKREVQEREQRARLEKRKRREAERMWGGEVPEVPDEDEIQLDPAIRERHRLELEAIDKIVKGWEDTGFEEDIRIRTSALSNLGQLLERCIDDCSRNNIDTAADLALSVLSLEIGPEKAILRRAAILVILSILKAMDNAQEAGKEVAVGLDATKWINIEKVLGWVISTDDDDLVHGHATAVVEGLEAWRMKRLVGQKGEGMLGGVPQMGLEGRLRGLAVSPAKSQGGGVRIQEID</sequence>
<evidence type="ECO:0000313" key="5">
    <source>
        <dbReference type="Proteomes" id="UP000800235"/>
    </source>
</evidence>
<dbReference type="SUPFAM" id="SSF48371">
    <property type="entry name" value="ARM repeat"/>
    <property type="match status" value="1"/>
</dbReference>
<dbReference type="OrthoDB" id="39591at2759"/>
<dbReference type="GO" id="GO:0009306">
    <property type="term" value="P:protein secretion"/>
    <property type="evidence" value="ECO:0007669"/>
    <property type="project" value="TreeGrafter"/>
</dbReference>
<dbReference type="InterPro" id="IPR019414">
    <property type="entry name" value="Rtp1_C2"/>
</dbReference>
<keyword evidence="5" id="KW-1185">Reference proteome</keyword>
<organism evidence="4 5">
    <name type="scientific">Tothia fuscella</name>
    <dbReference type="NCBI Taxonomy" id="1048955"/>
    <lineage>
        <taxon>Eukaryota</taxon>
        <taxon>Fungi</taxon>
        <taxon>Dikarya</taxon>
        <taxon>Ascomycota</taxon>
        <taxon>Pezizomycotina</taxon>
        <taxon>Dothideomycetes</taxon>
        <taxon>Pleosporomycetidae</taxon>
        <taxon>Venturiales</taxon>
        <taxon>Cylindrosympodiaceae</taxon>
        <taxon>Tothia</taxon>
    </lineage>
</organism>
<reference evidence="4" key="1">
    <citation type="journal article" date="2020" name="Stud. Mycol.">
        <title>101 Dothideomycetes genomes: a test case for predicting lifestyles and emergence of pathogens.</title>
        <authorList>
            <person name="Haridas S."/>
            <person name="Albert R."/>
            <person name="Binder M."/>
            <person name="Bloem J."/>
            <person name="Labutti K."/>
            <person name="Salamov A."/>
            <person name="Andreopoulos B."/>
            <person name="Baker S."/>
            <person name="Barry K."/>
            <person name="Bills G."/>
            <person name="Bluhm B."/>
            <person name="Cannon C."/>
            <person name="Castanera R."/>
            <person name="Culley D."/>
            <person name="Daum C."/>
            <person name="Ezra D."/>
            <person name="Gonzalez J."/>
            <person name="Henrissat B."/>
            <person name="Kuo A."/>
            <person name="Liang C."/>
            <person name="Lipzen A."/>
            <person name="Lutzoni F."/>
            <person name="Magnuson J."/>
            <person name="Mondo S."/>
            <person name="Nolan M."/>
            <person name="Ohm R."/>
            <person name="Pangilinan J."/>
            <person name="Park H.-J."/>
            <person name="Ramirez L."/>
            <person name="Alfaro M."/>
            <person name="Sun H."/>
            <person name="Tritt A."/>
            <person name="Yoshinaga Y."/>
            <person name="Zwiers L.-H."/>
            <person name="Turgeon B."/>
            <person name="Goodwin S."/>
            <person name="Spatafora J."/>
            <person name="Crous P."/>
            <person name="Grigoriev I."/>
        </authorList>
    </citation>
    <scope>NUCLEOTIDE SEQUENCE</scope>
    <source>
        <strain evidence="4">CBS 130266</strain>
    </source>
</reference>
<protein>
    <recommendedName>
        <fullName evidence="6">RNA polymerase II assembly factor Rtp1 C-terminal domain-containing protein</fullName>
    </recommendedName>
</protein>
<name>A0A9P4U0S3_9PEZI</name>
<proteinExistence type="inferred from homology"/>
<comment type="caution">
    <text evidence="4">The sequence shown here is derived from an EMBL/GenBank/DDBJ whole genome shotgun (WGS) entry which is preliminary data.</text>
</comment>